<dbReference type="STRING" id="1797794.A3H40_04160"/>
<dbReference type="AlphaFoldDB" id="A0A1F5N4M9"/>
<feature type="domain" description="Glycosyltransferase 2-like" evidence="1">
    <location>
        <begin position="4"/>
        <end position="128"/>
    </location>
</feature>
<name>A0A1F5N4M9_9BACT</name>
<sequence>MKLSAVVITKNEENRIKACLESVKWADEIVVVDNGSTDKTLEVLSNIKNQISNIKIYKFNDTDFASLRNKAMEQAKGDWVFYVDADERVLDPLKKEIEVMISFANFSAYAISRRNVIFGTEVRYGPFWPDWVIRLLRKNDFEGWVGEVHEYPRFKGKLGYSKNSLLHLTHRNIDQIVLKSLEWSKIDAKLRLDSNHPKMSGWRFLRIFITEVFNQGILRKGFLNGTIGIMDSILQAFSMYISYVRLWEMQQPKLLDKIYDELDQKLIENNFKYS</sequence>
<dbReference type="SUPFAM" id="SSF53448">
    <property type="entry name" value="Nucleotide-diphospho-sugar transferases"/>
    <property type="match status" value="1"/>
</dbReference>
<gene>
    <name evidence="2" type="ORF">A3H40_04160</name>
</gene>
<dbReference type="InterPro" id="IPR029044">
    <property type="entry name" value="Nucleotide-diphossugar_trans"/>
</dbReference>
<dbReference type="Proteomes" id="UP000177057">
    <property type="component" value="Unassembled WGS sequence"/>
</dbReference>
<dbReference type="PANTHER" id="PTHR43630:SF2">
    <property type="entry name" value="GLYCOSYLTRANSFERASE"/>
    <property type="match status" value="1"/>
</dbReference>
<evidence type="ECO:0000313" key="2">
    <source>
        <dbReference type="EMBL" id="OGE72410.1"/>
    </source>
</evidence>
<organism evidence="2 3">
    <name type="scientific">Candidatus Daviesbacteria bacterium RIFCSPLOWO2_02_FULL_38_15</name>
    <dbReference type="NCBI Taxonomy" id="1797794"/>
    <lineage>
        <taxon>Bacteria</taxon>
        <taxon>Candidatus Daviesiibacteriota</taxon>
    </lineage>
</organism>
<dbReference type="Gene3D" id="3.90.550.10">
    <property type="entry name" value="Spore Coat Polysaccharide Biosynthesis Protein SpsA, Chain A"/>
    <property type="match status" value="1"/>
</dbReference>
<protein>
    <recommendedName>
        <fullName evidence="1">Glycosyltransferase 2-like domain-containing protein</fullName>
    </recommendedName>
</protein>
<evidence type="ECO:0000313" key="3">
    <source>
        <dbReference type="Proteomes" id="UP000177057"/>
    </source>
</evidence>
<dbReference type="CDD" id="cd02511">
    <property type="entry name" value="Beta4Glucosyltransferase"/>
    <property type="match status" value="1"/>
</dbReference>
<dbReference type="InterPro" id="IPR001173">
    <property type="entry name" value="Glyco_trans_2-like"/>
</dbReference>
<comment type="caution">
    <text evidence="2">The sequence shown here is derived from an EMBL/GenBank/DDBJ whole genome shotgun (WGS) entry which is preliminary data.</text>
</comment>
<accession>A0A1F5N4M9</accession>
<evidence type="ECO:0000259" key="1">
    <source>
        <dbReference type="Pfam" id="PF00535"/>
    </source>
</evidence>
<dbReference type="PANTHER" id="PTHR43630">
    <property type="entry name" value="POLY-BETA-1,6-N-ACETYL-D-GLUCOSAMINE SYNTHASE"/>
    <property type="match status" value="1"/>
</dbReference>
<reference evidence="2 3" key="1">
    <citation type="journal article" date="2016" name="Nat. Commun.">
        <title>Thousands of microbial genomes shed light on interconnected biogeochemical processes in an aquifer system.</title>
        <authorList>
            <person name="Anantharaman K."/>
            <person name="Brown C.T."/>
            <person name="Hug L.A."/>
            <person name="Sharon I."/>
            <person name="Castelle C.J."/>
            <person name="Probst A.J."/>
            <person name="Thomas B.C."/>
            <person name="Singh A."/>
            <person name="Wilkins M.J."/>
            <person name="Karaoz U."/>
            <person name="Brodie E.L."/>
            <person name="Williams K.H."/>
            <person name="Hubbard S.S."/>
            <person name="Banfield J.F."/>
        </authorList>
    </citation>
    <scope>NUCLEOTIDE SEQUENCE [LARGE SCALE GENOMIC DNA]</scope>
</reference>
<proteinExistence type="predicted"/>
<dbReference type="Pfam" id="PF00535">
    <property type="entry name" value="Glycos_transf_2"/>
    <property type="match status" value="1"/>
</dbReference>
<dbReference type="EMBL" id="MFDV01000008">
    <property type="protein sequence ID" value="OGE72410.1"/>
    <property type="molecule type" value="Genomic_DNA"/>
</dbReference>